<accession>A0ABV0WK76</accession>
<evidence type="ECO:0008006" key="3">
    <source>
        <dbReference type="Google" id="ProtNLM"/>
    </source>
</evidence>
<dbReference type="Proteomes" id="UP001444071">
    <property type="component" value="Unassembled WGS sequence"/>
</dbReference>
<gene>
    <name evidence="1" type="ORF">XENORESO_005064</name>
</gene>
<name>A0ABV0WK76_9TELE</name>
<sequence>MVLLLLICVNPVLFIVHHKPGGQPVYFKHPYNIKRLVPSQKSFPFKSQCLPRDNCCIFCNVLAKHMAYKTQNSLIVQCFHCNAGGVYHVMFAANRYGAGESHLAWPSFQ</sequence>
<organism evidence="1 2">
    <name type="scientific">Xenotaenia resolanae</name>
    <dbReference type="NCBI Taxonomy" id="208358"/>
    <lineage>
        <taxon>Eukaryota</taxon>
        <taxon>Metazoa</taxon>
        <taxon>Chordata</taxon>
        <taxon>Craniata</taxon>
        <taxon>Vertebrata</taxon>
        <taxon>Euteleostomi</taxon>
        <taxon>Actinopterygii</taxon>
        <taxon>Neopterygii</taxon>
        <taxon>Teleostei</taxon>
        <taxon>Neoteleostei</taxon>
        <taxon>Acanthomorphata</taxon>
        <taxon>Ovalentaria</taxon>
        <taxon>Atherinomorphae</taxon>
        <taxon>Cyprinodontiformes</taxon>
        <taxon>Goodeidae</taxon>
        <taxon>Xenotaenia</taxon>
    </lineage>
</organism>
<comment type="caution">
    <text evidence="1">The sequence shown here is derived from an EMBL/GenBank/DDBJ whole genome shotgun (WGS) entry which is preliminary data.</text>
</comment>
<evidence type="ECO:0000313" key="1">
    <source>
        <dbReference type="EMBL" id="MEQ2269474.1"/>
    </source>
</evidence>
<protein>
    <recommendedName>
        <fullName evidence="3">Secreted protein</fullName>
    </recommendedName>
</protein>
<keyword evidence="2" id="KW-1185">Reference proteome</keyword>
<evidence type="ECO:0000313" key="2">
    <source>
        <dbReference type="Proteomes" id="UP001444071"/>
    </source>
</evidence>
<reference evidence="1 2" key="1">
    <citation type="submission" date="2021-06" db="EMBL/GenBank/DDBJ databases">
        <authorList>
            <person name="Palmer J.M."/>
        </authorList>
    </citation>
    <scope>NUCLEOTIDE SEQUENCE [LARGE SCALE GENOMIC DNA]</scope>
    <source>
        <strain evidence="1 2">XR_2019</strain>
        <tissue evidence="1">Muscle</tissue>
    </source>
</reference>
<proteinExistence type="predicted"/>
<dbReference type="EMBL" id="JAHRIM010051946">
    <property type="protein sequence ID" value="MEQ2269474.1"/>
    <property type="molecule type" value="Genomic_DNA"/>
</dbReference>